<feature type="non-terminal residue" evidence="1">
    <location>
        <position position="146"/>
    </location>
</feature>
<gene>
    <name evidence="1" type="ORF">S12H4_42257</name>
</gene>
<dbReference type="EMBL" id="BARW01025836">
    <property type="protein sequence ID" value="GAJ12971.1"/>
    <property type="molecule type" value="Genomic_DNA"/>
</dbReference>
<accession>X1VF74</accession>
<comment type="caution">
    <text evidence="1">The sequence shown here is derived from an EMBL/GenBank/DDBJ whole genome shotgun (WGS) entry which is preliminary data.</text>
</comment>
<evidence type="ECO:0000313" key="1">
    <source>
        <dbReference type="EMBL" id="GAJ12971.1"/>
    </source>
</evidence>
<name>X1VF74_9ZZZZ</name>
<sequence>MDMEYWQTRVRITQIPLEIEKELLVDFEQKKDVLVKKSFLANPFLDQTTYGLELGINNDFSWTFFFSEKTEEDALVKGFSFLSYLESQYIGLTGVVNVIPITSKELSQRPILYELVIPRKPKPFSIINKIIQLFKSYRIGDLTFYM</sequence>
<reference evidence="1" key="1">
    <citation type="journal article" date="2014" name="Front. Microbiol.">
        <title>High frequency of phylogenetically diverse reductive dehalogenase-homologous genes in deep subseafloor sedimentary metagenomes.</title>
        <authorList>
            <person name="Kawai M."/>
            <person name="Futagami T."/>
            <person name="Toyoda A."/>
            <person name="Takaki Y."/>
            <person name="Nishi S."/>
            <person name="Hori S."/>
            <person name="Arai W."/>
            <person name="Tsubouchi T."/>
            <person name="Morono Y."/>
            <person name="Uchiyama I."/>
            <person name="Ito T."/>
            <person name="Fujiyama A."/>
            <person name="Inagaki F."/>
            <person name="Takami H."/>
        </authorList>
    </citation>
    <scope>NUCLEOTIDE SEQUENCE</scope>
    <source>
        <strain evidence="1">Expedition CK06-06</strain>
    </source>
</reference>
<organism evidence="1">
    <name type="scientific">marine sediment metagenome</name>
    <dbReference type="NCBI Taxonomy" id="412755"/>
    <lineage>
        <taxon>unclassified sequences</taxon>
        <taxon>metagenomes</taxon>
        <taxon>ecological metagenomes</taxon>
    </lineage>
</organism>
<protein>
    <submittedName>
        <fullName evidence="1">Uncharacterized protein</fullName>
    </submittedName>
</protein>
<proteinExistence type="predicted"/>
<dbReference type="AlphaFoldDB" id="X1VF74"/>